<evidence type="ECO:0000313" key="2">
    <source>
        <dbReference type="EMBL" id="MBA2891023.1"/>
    </source>
</evidence>
<accession>A0A7W0HPM7</accession>
<name>A0A7W0HPM7_9ACTN</name>
<dbReference type="RefSeq" id="WP_181609782.1">
    <property type="nucleotide sequence ID" value="NZ_BAABAM010000012.1"/>
</dbReference>
<keyword evidence="1" id="KW-0472">Membrane</keyword>
<gene>
    <name evidence="2" type="ORF">HNR30_002364</name>
</gene>
<protein>
    <submittedName>
        <fullName evidence="2">Uncharacterized protein</fullName>
    </submittedName>
</protein>
<keyword evidence="3" id="KW-1185">Reference proteome</keyword>
<sequence>MSELRDLLDEHAGPSPVNPARLAGVMTRVRRRRVRRAAVLSGTAGVAAVLLALPYILTPARNTEIATAPASPFPERYTADDGVEYSRLETARLAVPEDRKLSITVALSGRPLEVAVKCRETARDARVSLAVTLDRRPVPPGFPPCTTTEMLRWPLPDTRPGAATATITLTPQAHAMPNCTPGKGCKPSTAPPTPDPTAWDIAVYEWTPPAEPIIPGPPRAFPSTAGGWQLVRTDSGVYPRDKEVSFTSTGKGRFGFDKLCSGALSRQLRFRVFRNGRDTGSSGDCAVWEKGQTYPMAMSVERGPARITLKLESAVSPNNRFIRWSVGWFE</sequence>
<feature type="transmembrane region" description="Helical" evidence="1">
    <location>
        <begin position="37"/>
        <end position="57"/>
    </location>
</feature>
<keyword evidence="1" id="KW-0812">Transmembrane</keyword>
<dbReference type="EMBL" id="JACDUR010000002">
    <property type="protein sequence ID" value="MBA2891023.1"/>
    <property type="molecule type" value="Genomic_DNA"/>
</dbReference>
<reference evidence="2 3" key="1">
    <citation type="submission" date="2020-07" db="EMBL/GenBank/DDBJ databases">
        <title>Genomic Encyclopedia of Type Strains, Phase IV (KMG-IV): sequencing the most valuable type-strain genomes for metagenomic binning, comparative biology and taxonomic classification.</title>
        <authorList>
            <person name="Goeker M."/>
        </authorList>
    </citation>
    <scope>NUCLEOTIDE SEQUENCE [LARGE SCALE GENOMIC DNA]</scope>
    <source>
        <strain evidence="2 3">DSM 45533</strain>
    </source>
</reference>
<dbReference type="Proteomes" id="UP000530928">
    <property type="component" value="Unassembled WGS sequence"/>
</dbReference>
<evidence type="ECO:0000313" key="3">
    <source>
        <dbReference type="Proteomes" id="UP000530928"/>
    </source>
</evidence>
<comment type="caution">
    <text evidence="2">The sequence shown here is derived from an EMBL/GenBank/DDBJ whole genome shotgun (WGS) entry which is preliminary data.</text>
</comment>
<proteinExistence type="predicted"/>
<evidence type="ECO:0000256" key="1">
    <source>
        <dbReference type="SAM" id="Phobius"/>
    </source>
</evidence>
<keyword evidence="1" id="KW-1133">Transmembrane helix</keyword>
<organism evidence="2 3">
    <name type="scientific">Nonomuraea soli</name>
    <dbReference type="NCBI Taxonomy" id="1032476"/>
    <lineage>
        <taxon>Bacteria</taxon>
        <taxon>Bacillati</taxon>
        <taxon>Actinomycetota</taxon>
        <taxon>Actinomycetes</taxon>
        <taxon>Streptosporangiales</taxon>
        <taxon>Streptosporangiaceae</taxon>
        <taxon>Nonomuraea</taxon>
    </lineage>
</organism>
<dbReference type="AlphaFoldDB" id="A0A7W0HPM7"/>